<dbReference type="AlphaFoldDB" id="A0AAD5XLX7"/>
<dbReference type="PRINTS" id="PR00248">
    <property type="entry name" value="GPCRMGR"/>
</dbReference>
<dbReference type="SUPFAM" id="SSF53822">
    <property type="entry name" value="Periplasmic binding protein-like I"/>
    <property type="match status" value="1"/>
</dbReference>
<dbReference type="Pfam" id="PF01094">
    <property type="entry name" value="ANF_receptor"/>
    <property type="match status" value="1"/>
</dbReference>
<organism evidence="8 9">
    <name type="scientific">Physocladia obscura</name>
    <dbReference type="NCBI Taxonomy" id="109957"/>
    <lineage>
        <taxon>Eukaryota</taxon>
        <taxon>Fungi</taxon>
        <taxon>Fungi incertae sedis</taxon>
        <taxon>Chytridiomycota</taxon>
        <taxon>Chytridiomycota incertae sedis</taxon>
        <taxon>Chytridiomycetes</taxon>
        <taxon>Chytridiales</taxon>
        <taxon>Chytriomycetaceae</taxon>
        <taxon>Physocladia</taxon>
    </lineage>
</organism>
<keyword evidence="2" id="KW-0812">Transmembrane</keyword>
<dbReference type="Proteomes" id="UP001211907">
    <property type="component" value="Unassembled WGS sequence"/>
</dbReference>
<evidence type="ECO:0000256" key="3">
    <source>
        <dbReference type="ARBA" id="ARBA00022989"/>
    </source>
</evidence>
<name>A0AAD5XLX7_9FUNG</name>
<keyword evidence="5" id="KW-0675">Receptor</keyword>
<dbReference type="PANTHER" id="PTHR24060">
    <property type="entry name" value="METABOTROPIC GLUTAMATE RECEPTOR"/>
    <property type="match status" value="1"/>
</dbReference>
<keyword evidence="3" id="KW-1133">Transmembrane helix</keyword>
<protein>
    <recommendedName>
        <fullName evidence="7">Receptor ligand binding region domain-containing protein</fullName>
    </recommendedName>
</protein>
<evidence type="ECO:0000256" key="5">
    <source>
        <dbReference type="ARBA" id="ARBA00023170"/>
    </source>
</evidence>
<dbReference type="InterPro" id="IPR028082">
    <property type="entry name" value="Peripla_BP_I"/>
</dbReference>
<proteinExistence type="predicted"/>
<reference evidence="8" key="1">
    <citation type="submission" date="2020-05" db="EMBL/GenBank/DDBJ databases">
        <title>Phylogenomic resolution of chytrid fungi.</title>
        <authorList>
            <person name="Stajich J.E."/>
            <person name="Amses K."/>
            <person name="Simmons R."/>
            <person name="Seto K."/>
            <person name="Myers J."/>
            <person name="Bonds A."/>
            <person name="Quandt C.A."/>
            <person name="Barry K."/>
            <person name="Liu P."/>
            <person name="Grigoriev I."/>
            <person name="Longcore J.E."/>
            <person name="James T.Y."/>
        </authorList>
    </citation>
    <scope>NUCLEOTIDE SEQUENCE</scope>
    <source>
        <strain evidence="8">JEL0513</strain>
    </source>
</reference>
<evidence type="ECO:0000256" key="6">
    <source>
        <dbReference type="ARBA" id="ARBA00023180"/>
    </source>
</evidence>
<evidence type="ECO:0000256" key="2">
    <source>
        <dbReference type="ARBA" id="ARBA00022692"/>
    </source>
</evidence>
<comment type="subcellular location">
    <subcellularLocation>
        <location evidence="1">Membrane</location>
        <topology evidence="1">Multi-pass membrane protein</topology>
    </subcellularLocation>
</comment>
<evidence type="ECO:0000256" key="4">
    <source>
        <dbReference type="ARBA" id="ARBA00023136"/>
    </source>
</evidence>
<dbReference type="GO" id="GO:0016020">
    <property type="term" value="C:membrane"/>
    <property type="evidence" value="ECO:0007669"/>
    <property type="project" value="UniProtKB-SubCell"/>
</dbReference>
<dbReference type="InterPro" id="IPR050726">
    <property type="entry name" value="mGluR"/>
</dbReference>
<sequence>MTISAEESFLQANLSSSYIYFPEIAALAAVDLINKNPSILPGITITVKRFSDCGPWYPAALETYFGASGGWAASLMFQDIYENNPDVIGVIGNEYSTTTLAIAEELSLVEIPYCSATSASPRLSDKKKYPYFWRTITALGIGDHICQVLLTWNVQRVAIIYQRDDDMGAQS</sequence>
<comment type="caution">
    <text evidence="8">The sequence shown here is derived from an EMBL/GenBank/DDBJ whole genome shotgun (WGS) entry which is preliminary data.</text>
</comment>
<dbReference type="InterPro" id="IPR001828">
    <property type="entry name" value="ANF_lig-bd_rcpt"/>
</dbReference>
<evidence type="ECO:0000313" key="9">
    <source>
        <dbReference type="Proteomes" id="UP001211907"/>
    </source>
</evidence>
<keyword evidence="6" id="KW-0325">Glycoprotein</keyword>
<accession>A0AAD5XLX7</accession>
<evidence type="ECO:0000259" key="7">
    <source>
        <dbReference type="Pfam" id="PF01094"/>
    </source>
</evidence>
<dbReference type="Gene3D" id="3.40.50.2300">
    <property type="match status" value="1"/>
</dbReference>
<keyword evidence="9" id="KW-1185">Reference proteome</keyword>
<dbReference type="InterPro" id="IPR000337">
    <property type="entry name" value="GPCR_3"/>
</dbReference>
<feature type="domain" description="Receptor ligand binding region" evidence="7">
    <location>
        <begin position="23"/>
        <end position="166"/>
    </location>
</feature>
<dbReference type="GO" id="GO:0004930">
    <property type="term" value="F:G protein-coupled receptor activity"/>
    <property type="evidence" value="ECO:0007669"/>
    <property type="project" value="InterPro"/>
</dbReference>
<keyword evidence="4" id="KW-0472">Membrane</keyword>
<dbReference type="EMBL" id="JADGJH010000090">
    <property type="protein sequence ID" value="KAJ3138523.1"/>
    <property type="molecule type" value="Genomic_DNA"/>
</dbReference>
<evidence type="ECO:0000313" key="8">
    <source>
        <dbReference type="EMBL" id="KAJ3138523.1"/>
    </source>
</evidence>
<gene>
    <name evidence="8" type="ORF">HK100_012487</name>
</gene>
<evidence type="ECO:0000256" key="1">
    <source>
        <dbReference type="ARBA" id="ARBA00004141"/>
    </source>
</evidence>